<comment type="subcellular location">
    <subcellularLocation>
        <location evidence="2">Nucleus</location>
        <location evidence="2">Nucleolus</location>
    </subcellularLocation>
</comment>
<keyword evidence="5" id="KW-0539">Nucleus</keyword>
<feature type="compositionally biased region" description="Basic residues" evidence="6">
    <location>
        <begin position="1"/>
        <end position="29"/>
    </location>
</feature>
<evidence type="ECO:0000256" key="6">
    <source>
        <dbReference type="SAM" id="MobiDB-lite"/>
    </source>
</evidence>
<dbReference type="InterPro" id="IPR019002">
    <property type="entry name" value="Ribosome_biogenesis_Nop16"/>
</dbReference>
<dbReference type="STRING" id="1314782.A0A165UPK6"/>
<feature type="compositionally biased region" description="Low complexity" evidence="6">
    <location>
        <begin position="84"/>
        <end position="94"/>
    </location>
</feature>
<accession>A0A165UPK6</accession>
<dbReference type="AlphaFoldDB" id="A0A165UPK6"/>
<dbReference type="OrthoDB" id="285729at2759"/>
<dbReference type="FunCoup" id="A0A165UPK6">
    <property type="interactions" value="140"/>
</dbReference>
<feature type="region of interest" description="Disordered" evidence="6">
    <location>
        <begin position="1"/>
        <end position="39"/>
    </location>
</feature>
<protein>
    <recommendedName>
        <fullName evidence="4">Nucleolar protein 16</fullName>
    </recommendedName>
</protein>
<dbReference type="PANTHER" id="PTHR13243">
    <property type="entry name" value="HSPC111 PROTEIN-RELATED"/>
    <property type="match status" value="1"/>
</dbReference>
<evidence type="ECO:0000313" key="8">
    <source>
        <dbReference type="Proteomes" id="UP000076761"/>
    </source>
</evidence>
<dbReference type="GO" id="GO:0005730">
    <property type="term" value="C:nucleolus"/>
    <property type="evidence" value="ECO:0007669"/>
    <property type="project" value="UniProtKB-SubCell"/>
</dbReference>
<dbReference type="Proteomes" id="UP000076761">
    <property type="component" value="Unassembled WGS sequence"/>
</dbReference>
<comment type="function">
    <text evidence="1">Involved in the biogenesis of the 60S ribosomal subunit.</text>
</comment>
<evidence type="ECO:0000256" key="2">
    <source>
        <dbReference type="ARBA" id="ARBA00004604"/>
    </source>
</evidence>
<organism evidence="7 8">
    <name type="scientific">Neolentinus lepideus HHB14362 ss-1</name>
    <dbReference type="NCBI Taxonomy" id="1314782"/>
    <lineage>
        <taxon>Eukaryota</taxon>
        <taxon>Fungi</taxon>
        <taxon>Dikarya</taxon>
        <taxon>Basidiomycota</taxon>
        <taxon>Agaricomycotina</taxon>
        <taxon>Agaricomycetes</taxon>
        <taxon>Gloeophyllales</taxon>
        <taxon>Gloeophyllaceae</taxon>
        <taxon>Neolentinus</taxon>
    </lineage>
</organism>
<sequence length="258" mass="28191">MANPRQRRKSRSGSHKAVHHSRRAKRLLKKQPPIRGPKALQDAWDKTKTVKQNYEALGLVHSLNPTLSGGIEVALGTNPLASASTSATSTVSAVPTRVDRSTSPSRKGKEKEVAEGVPRGYGRIVRDENGNIVDVDLGDDEDDTNEAEDEDEDALIEEKAWKEPPVADAGRWIKIGPDDAHRPTDVVKVLEELSASQTRPTRHSSSAEIGYLQRLVHRHGRDLEAMARDRKLNVDQRSAGQLGRAIQKAGGFEKVAGG</sequence>
<proteinExistence type="inferred from homology"/>
<name>A0A165UPK6_9AGAM</name>
<feature type="compositionally biased region" description="Acidic residues" evidence="6">
    <location>
        <begin position="136"/>
        <end position="152"/>
    </location>
</feature>
<feature type="region of interest" description="Disordered" evidence="6">
    <location>
        <begin position="133"/>
        <end position="152"/>
    </location>
</feature>
<comment type="similarity">
    <text evidence="3">Belongs to the NOP16 family.</text>
</comment>
<dbReference type="GO" id="GO:0042273">
    <property type="term" value="P:ribosomal large subunit biogenesis"/>
    <property type="evidence" value="ECO:0007669"/>
    <property type="project" value="TreeGrafter"/>
</dbReference>
<evidence type="ECO:0000256" key="1">
    <source>
        <dbReference type="ARBA" id="ARBA00002889"/>
    </source>
</evidence>
<evidence type="ECO:0000313" key="7">
    <source>
        <dbReference type="EMBL" id="KZT28497.1"/>
    </source>
</evidence>
<dbReference type="PANTHER" id="PTHR13243:SF1">
    <property type="entry name" value="NUCLEOLAR PROTEIN 16"/>
    <property type="match status" value="1"/>
</dbReference>
<keyword evidence="8" id="KW-1185">Reference proteome</keyword>
<evidence type="ECO:0000256" key="3">
    <source>
        <dbReference type="ARBA" id="ARBA00008479"/>
    </source>
</evidence>
<gene>
    <name evidence="7" type="ORF">NEOLEDRAFT_1161000</name>
</gene>
<reference evidence="7 8" key="1">
    <citation type="journal article" date="2016" name="Mol. Biol. Evol.">
        <title>Comparative Genomics of Early-Diverging Mushroom-Forming Fungi Provides Insights into the Origins of Lignocellulose Decay Capabilities.</title>
        <authorList>
            <person name="Nagy L.G."/>
            <person name="Riley R."/>
            <person name="Tritt A."/>
            <person name="Adam C."/>
            <person name="Daum C."/>
            <person name="Floudas D."/>
            <person name="Sun H."/>
            <person name="Yadav J.S."/>
            <person name="Pangilinan J."/>
            <person name="Larsson K.H."/>
            <person name="Matsuura K."/>
            <person name="Barry K."/>
            <person name="Labutti K."/>
            <person name="Kuo R."/>
            <person name="Ohm R.A."/>
            <person name="Bhattacharya S.S."/>
            <person name="Shirouzu T."/>
            <person name="Yoshinaga Y."/>
            <person name="Martin F.M."/>
            <person name="Grigoriev I.V."/>
            <person name="Hibbett D.S."/>
        </authorList>
    </citation>
    <scope>NUCLEOTIDE SEQUENCE [LARGE SCALE GENOMIC DNA]</scope>
    <source>
        <strain evidence="7 8">HHB14362 ss-1</strain>
    </source>
</reference>
<feature type="region of interest" description="Disordered" evidence="6">
    <location>
        <begin position="84"/>
        <end position="115"/>
    </location>
</feature>
<evidence type="ECO:0000256" key="4">
    <source>
        <dbReference type="ARBA" id="ARBA00015522"/>
    </source>
</evidence>
<evidence type="ECO:0000256" key="5">
    <source>
        <dbReference type="ARBA" id="ARBA00023242"/>
    </source>
</evidence>
<dbReference type="InParanoid" id="A0A165UPK6"/>
<dbReference type="Pfam" id="PF09420">
    <property type="entry name" value="Nop16"/>
    <property type="match status" value="1"/>
</dbReference>
<dbReference type="EMBL" id="KV425557">
    <property type="protein sequence ID" value="KZT28497.1"/>
    <property type="molecule type" value="Genomic_DNA"/>
</dbReference>